<evidence type="ECO:0000256" key="4">
    <source>
        <dbReference type="ARBA" id="ARBA00022833"/>
    </source>
</evidence>
<dbReference type="InterPro" id="IPR013149">
    <property type="entry name" value="ADH-like_C"/>
</dbReference>
<reference evidence="8" key="1">
    <citation type="submission" date="2020-05" db="EMBL/GenBank/DDBJ databases">
        <authorList>
            <person name="Chiriac C."/>
            <person name="Salcher M."/>
            <person name="Ghai R."/>
            <person name="Kavagutti S V."/>
        </authorList>
    </citation>
    <scope>NUCLEOTIDE SEQUENCE</scope>
</reference>
<dbReference type="InterPro" id="IPR036291">
    <property type="entry name" value="NAD(P)-bd_dom_sf"/>
</dbReference>
<dbReference type="GO" id="GO:0005737">
    <property type="term" value="C:cytoplasm"/>
    <property type="evidence" value="ECO:0007669"/>
    <property type="project" value="TreeGrafter"/>
</dbReference>
<feature type="domain" description="Alcohol dehydrogenase-like N-terminal" evidence="7">
    <location>
        <begin position="25"/>
        <end position="134"/>
    </location>
</feature>
<keyword evidence="5" id="KW-0560">Oxidoreductase</keyword>
<dbReference type="Pfam" id="PF00107">
    <property type="entry name" value="ADH_zinc_N"/>
    <property type="match status" value="1"/>
</dbReference>
<comment type="similarity">
    <text evidence="2">Belongs to the zinc-containing alcohol dehydrogenase family.</text>
</comment>
<feature type="domain" description="Alcohol dehydrogenase-like C-terminal" evidence="6">
    <location>
        <begin position="176"/>
        <end position="294"/>
    </location>
</feature>
<keyword evidence="3" id="KW-0479">Metal-binding</keyword>
<evidence type="ECO:0000256" key="2">
    <source>
        <dbReference type="ARBA" id="ARBA00008072"/>
    </source>
</evidence>
<accession>A0A6J7JAW5</accession>
<organism evidence="8">
    <name type="scientific">freshwater metagenome</name>
    <dbReference type="NCBI Taxonomy" id="449393"/>
    <lineage>
        <taxon>unclassified sequences</taxon>
        <taxon>metagenomes</taxon>
        <taxon>ecological metagenomes</taxon>
    </lineage>
</organism>
<proteinExistence type="inferred from homology"/>
<evidence type="ECO:0000256" key="3">
    <source>
        <dbReference type="ARBA" id="ARBA00022723"/>
    </source>
</evidence>
<evidence type="ECO:0000256" key="1">
    <source>
        <dbReference type="ARBA" id="ARBA00001947"/>
    </source>
</evidence>
<dbReference type="SUPFAM" id="SSF50129">
    <property type="entry name" value="GroES-like"/>
    <property type="match status" value="1"/>
</dbReference>
<dbReference type="AlphaFoldDB" id="A0A6J7JAW5"/>
<dbReference type="Pfam" id="PF08240">
    <property type="entry name" value="ADH_N"/>
    <property type="match status" value="1"/>
</dbReference>
<evidence type="ECO:0000313" key="8">
    <source>
        <dbReference type="EMBL" id="CAB4939847.1"/>
    </source>
</evidence>
<dbReference type="EMBL" id="CAFBNF010000066">
    <property type="protein sequence ID" value="CAB4939847.1"/>
    <property type="molecule type" value="Genomic_DNA"/>
</dbReference>
<dbReference type="InterPro" id="IPR011032">
    <property type="entry name" value="GroES-like_sf"/>
</dbReference>
<sequence length="347" mass="35700">MKAARLLPDTSLLTLAEVPQPQPVDDQVLVRVVGAGVCHSDLHVLDGDFEHLVRRPVTPGHEIAGVVHALGPRAHGIDVGTPVVVMVGWGCGACVWCTTGHEQLCRSGREAGSTADGGFAEFVLVPHVRHVVPLGSIAPLDGTPFGCAALCAFAAVQRVLPWLSGGGNLVVLGAGGLGQYAIHYARTLSDARVIAVDRRDTAVARALEVGAHHAVLADGVAASAIASLTGPEGCRAVIDFVGSDHTLALAANLVGTRGVVALLGLAGGTFAYGFESLAPEVTLTTVVAGTLADLHNVVLLEQREPLAMALTTYPLDHVNRAFADLRAGLITGRAVVLPGATERGDDT</sequence>
<comment type="cofactor">
    <cofactor evidence="1">
        <name>Zn(2+)</name>
        <dbReference type="ChEBI" id="CHEBI:29105"/>
    </cofactor>
</comment>
<keyword evidence="4" id="KW-0862">Zinc</keyword>
<dbReference type="PROSITE" id="PS00059">
    <property type="entry name" value="ADH_ZINC"/>
    <property type="match status" value="1"/>
</dbReference>
<gene>
    <name evidence="8" type="ORF">UFOPK3773_00787</name>
</gene>
<dbReference type="PANTHER" id="PTHR42940:SF8">
    <property type="entry name" value="VACUOLAR PROTEIN SORTING-ASSOCIATED PROTEIN 11"/>
    <property type="match status" value="1"/>
</dbReference>
<dbReference type="PANTHER" id="PTHR42940">
    <property type="entry name" value="ALCOHOL DEHYDROGENASE 1-RELATED"/>
    <property type="match status" value="1"/>
</dbReference>
<dbReference type="InterPro" id="IPR002328">
    <property type="entry name" value="ADH_Zn_CS"/>
</dbReference>
<protein>
    <submittedName>
        <fullName evidence="8">Unannotated protein</fullName>
    </submittedName>
</protein>
<evidence type="ECO:0000259" key="7">
    <source>
        <dbReference type="Pfam" id="PF08240"/>
    </source>
</evidence>
<dbReference type="SUPFAM" id="SSF51735">
    <property type="entry name" value="NAD(P)-binding Rossmann-fold domains"/>
    <property type="match status" value="1"/>
</dbReference>
<evidence type="ECO:0000256" key="5">
    <source>
        <dbReference type="ARBA" id="ARBA00023002"/>
    </source>
</evidence>
<dbReference type="InterPro" id="IPR013154">
    <property type="entry name" value="ADH-like_N"/>
</dbReference>
<dbReference type="GO" id="GO:0004022">
    <property type="term" value="F:alcohol dehydrogenase (NAD+) activity"/>
    <property type="evidence" value="ECO:0007669"/>
    <property type="project" value="TreeGrafter"/>
</dbReference>
<name>A0A6J7JAW5_9ZZZZ</name>
<dbReference type="GO" id="GO:0008270">
    <property type="term" value="F:zinc ion binding"/>
    <property type="evidence" value="ECO:0007669"/>
    <property type="project" value="InterPro"/>
</dbReference>
<dbReference type="Gene3D" id="3.90.180.10">
    <property type="entry name" value="Medium-chain alcohol dehydrogenases, catalytic domain"/>
    <property type="match status" value="1"/>
</dbReference>
<evidence type="ECO:0000259" key="6">
    <source>
        <dbReference type="Pfam" id="PF00107"/>
    </source>
</evidence>
<dbReference type="Gene3D" id="3.40.50.720">
    <property type="entry name" value="NAD(P)-binding Rossmann-like Domain"/>
    <property type="match status" value="1"/>
</dbReference>